<sequence length="66" mass="7704">SQEPRSTIVREENQENKRQEPHEIVELVSTSQEDPSTNDLLVNIVNMLQQQPHASITWRSHRTVSR</sequence>
<evidence type="ECO:0000313" key="2">
    <source>
        <dbReference type="EMBL" id="MCI60390.1"/>
    </source>
</evidence>
<feature type="region of interest" description="Disordered" evidence="1">
    <location>
        <begin position="1"/>
        <end position="21"/>
    </location>
</feature>
<feature type="compositionally biased region" description="Basic and acidic residues" evidence="1">
    <location>
        <begin position="8"/>
        <end position="21"/>
    </location>
</feature>
<dbReference type="AlphaFoldDB" id="A0A392TJU4"/>
<name>A0A392TJU4_9FABA</name>
<evidence type="ECO:0000256" key="1">
    <source>
        <dbReference type="SAM" id="MobiDB-lite"/>
    </source>
</evidence>
<reference evidence="2 3" key="1">
    <citation type="journal article" date="2018" name="Front. Plant Sci.">
        <title>Red Clover (Trifolium pratense) and Zigzag Clover (T. medium) - A Picture of Genomic Similarities and Differences.</title>
        <authorList>
            <person name="Dluhosova J."/>
            <person name="Istvanek J."/>
            <person name="Nedelnik J."/>
            <person name="Repkova J."/>
        </authorList>
    </citation>
    <scope>NUCLEOTIDE SEQUENCE [LARGE SCALE GENOMIC DNA]</scope>
    <source>
        <strain evidence="3">cv. 10/8</strain>
        <tissue evidence="2">Leaf</tissue>
    </source>
</reference>
<evidence type="ECO:0000313" key="3">
    <source>
        <dbReference type="Proteomes" id="UP000265520"/>
    </source>
</evidence>
<comment type="caution">
    <text evidence="2">The sequence shown here is derived from an EMBL/GenBank/DDBJ whole genome shotgun (WGS) entry which is preliminary data.</text>
</comment>
<dbReference type="Proteomes" id="UP000265520">
    <property type="component" value="Unassembled WGS sequence"/>
</dbReference>
<dbReference type="EMBL" id="LXQA010580615">
    <property type="protein sequence ID" value="MCI60390.1"/>
    <property type="molecule type" value="Genomic_DNA"/>
</dbReference>
<organism evidence="2 3">
    <name type="scientific">Trifolium medium</name>
    <dbReference type="NCBI Taxonomy" id="97028"/>
    <lineage>
        <taxon>Eukaryota</taxon>
        <taxon>Viridiplantae</taxon>
        <taxon>Streptophyta</taxon>
        <taxon>Embryophyta</taxon>
        <taxon>Tracheophyta</taxon>
        <taxon>Spermatophyta</taxon>
        <taxon>Magnoliopsida</taxon>
        <taxon>eudicotyledons</taxon>
        <taxon>Gunneridae</taxon>
        <taxon>Pentapetalae</taxon>
        <taxon>rosids</taxon>
        <taxon>fabids</taxon>
        <taxon>Fabales</taxon>
        <taxon>Fabaceae</taxon>
        <taxon>Papilionoideae</taxon>
        <taxon>50 kb inversion clade</taxon>
        <taxon>NPAAA clade</taxon>
        <taxon>Hologalegina</taxon>
        <taxon>IRL clade</taxon>
        <taxon>Trifolieae</taxon>
        <taxon>Trifolium</taxon>
    </lineage>
</organism>
<accession>A0A392TJU4</accession>
<keyword evidence="3" id="KW-1185">Reference proteome</keyword>
<feature type="non-terminal residue" evidence="2">
    <location>
        <position position="1"/>
    </location>
</feature>
<proteinExistence type="predicted"/>
<protein>
    <submittedName>
        <fullName evidence="2">Uncharacterized protein</fullName>
    </submittedName>
</protein>